<proteinExistence type="predicted"/>
<evidence type="ECO:0000313" key="2">
    <source>
        <dbReference type="Proteomes" id="UP000191094"/>
    </source>
</evidence>
<dbReference type="Proteomes" id="UP000191094">
    <property type="component" value="Unassembled WGS sequence"/>
</dbReference>
<dbReference type="STRING" id="90241.B0682_05450"/>
<dbReference type="OrthoDB" id="8686772at2"/>
<dbReference type="EMBL" id="MUYT01000007">
    <property type="protein sequence ID" value="OOS20766.1"/>
    <property type="molecule type" value="Genomic_DNA"/>
</dbReference>
<reference evidence="1 2" key="1">
    <citation type="submission" date="2017-02" db="EMBL/GenBank/DDBJ databases">
        <title>Draft genome sequence of Moraxella lincolnii CCUG 9405T type strain.</title>
        <authorList>
            <person name="Salva-Serra F."/>
            <person name="Engstrom-Jakobsson H."/>
            <person name="Thorell K."/>
            <person name="Jaen-Luchoro D."/>
            <person name="Gonzales-Siles L."/>
            <person name="Karlsson R."/>
            <person name="Yazdan S."/>
            <person name="Boulund F."/>
            <person name="Johnning A."/>
            <person name="Engstrand L."/>
            <person name="Kristiansson E."/>
            <person name="Moore E."/>
        </authorList>
    </citation>
    <scope>NUCLEOTIDE SEQUENCE [LARGE SCALE GENOMIC DNA]</scope>
    <source>
        <strain evidence="1 2">CCUG 9405</strain>
    </source>
</reference>
<sequence length="152" mass="17664">MFSLTSQQQSCSKSRSLTTGEIAIAKSVFGDDLDTSSVQIKTAWWVLKNYAVSPNGNIYFHRDDWIEDFSNQSLSLRAWLVHELTHVWQVQQGMAVFYKALFNRKYSYVLKAGKPFVSYGIEQQARMVEDFYKRRERQQNCDDLLACIPFLS</sequence>
<comment type="caution">
    <text evidence="1">The sequence shown here is derived from an EMBL/GenBank/DDBJ whole genome shotgun (WGS) entry which is preliminary data.</text>
</comment>
<keyword evidence="2" id="KW-1185">Reference proteome</keyword>
<gene>
    <name evidence="1" type="ORF">B0682_05450</name>
</gene>
<dbReference type="RefSeq" id="WP_078307551.1">
    <property type="nucleotide sequence ID" value="NZ_MUYT01000007.1"/>
</dbReference>
<accession>A0A1T0CEJ5</accession>
<name>A0A1T0CEJ5_9GAMM</name>
<protein>
    <submittedName>
        <fullName evidence="1">Type IV secretion protein Rhs</fullName>
    </submittedName>
</protein>
<dbReference type="AlphaFoldDB" id="A0A1T0CEJ5"/>
<organism evidence="1 2">
    <name type="scientific">Lwoffella lincolnii</name>
    <dbReference type="NCBI Taxonomy" id="90241"/>
    <lineage>
        <taxon>Bacteria</taxon>
        <taxon>Pseudomonadati</taxon>
        <taxon>Pseudomonadota</taxon>
        <taxon>Gammaproteobacteria</taxon>
        <taxon>Moraxellales</taxon>
        <taxon>Moraxellaceae</taxon>
        <taxon>Lwoffella</taxon>
    </lineage>
</organism>
<evidence type="ECO:0000313" key="1">
    <source>
        <dbReference type="EMBL" id="OOS20766.1"/>
    </source>
</evidence>